<dbReference type="EMBL" id="BARS01050218">
    <property type="protein sequence ID" value="GAG46375.1"/>
    <property type="molecule type" value="Genomic_DNA"/>
</dbReference>
<accession>X0XSZ2</accession>
<sequence>ELLKRIENNAQFKKLPQKKQKEILKGRDWRIPEKMDDNGWRRPSYADIAIRAGIPEDIAPTLYGFLSGYAHPSSLSVLQLRSAQTEKDMELISSGAIDTIKILMQMMIAGMQELCAPDGAKLTDR</sequence>
<feature type="non-terminal residue" evidence="1">
    <location>
        <position position="1"/>
    </location>
</feature>
<evidence type="ECO:0000313" key="1">
    <source>
        <dbReference type="EMBL" id="GAG46375.1"/>
    </source>
</evidence>
<protein>
    <submittedName>
        <fullName evidence="1">Uncharacterized protein</fullName>
    </submittedName>
</protein>
<proteinExistence type="predicted"/>
<name>X0XSZ2_9ZZZZ</name>
<organism evidence="1">
    <name type="scientific">marine sediment metagenome</name>
    <dbReference type="NCBI Taxonomy" id="412755"/>
    <lineage>
        <taxon>unclassified sequences</taxon>
        <taxon>metagenomes</taxon>
        <taxon>ecological metagenomes</taxon>
    </lineage>
</organism>
<dbReference type="InterPro" id="IPR043733">
    <property type="entry name" value="DUF5677"/>
</dbReference>
<dbReference type="AlphaFoldDB" id="X0XSZ2"/>
<gene>
    <name evidence="1" type="ORF">S01H1_75013</name>
</gene>
<reference evidence="1" key="1">
    <citation type="journal article" date="2014" name="Front. Microbiol.">
        <title>High frequency of phylogenetically diverse reductive dehalogenase-homologous genes in deep subseafloor sedimentary metagenomes.</title>
        <authorList>
            <person name="Kawai M."/>
            <person name="Futagami T."/>
            <person name="Toyoda A."/>
            <person name="Takaki Y."/>
            <person name="Nishi S."/>
            <person name="Hori S."/>
            <person name="Arai W."/>
            <person name="Tsubouchi T."/>
            <person name="Morono Y."/>
            <person name="Uchiyama I."/>
            <person name="Ito T."/>
            <person name="Fujiyama A."/>
            <person name="Inagaki F."/>
            <person name="Takami H."/>
        </authorList>
    </citation>
    <scope>NUCLEOTIDE SEQUENCE</scope>
    <source>
        <strain evidence="1">Expedition CK06-06</strain>
    </source>
</reference>
<dbReference type="Pfam" id="PF18928">
    <property type="entry name" value="DUF5677"/>
    <property type="match status" value="1"/>
</dbReference>
<comment type="caution">
    <text evidence="1">The sequence shown here is derived from an EMBL/GenBank/DDBJ whole genome shotgun (WGS) entry which is preliminary data.</text>
</comment>